<feature type="region of interest" description="Disordered" evidence="4">
    <location>
        <begin position="54"/>
        <end position="104"/>
    </location>
</feature>
<dbReference type="GO" id="GO:0005856">
    <property type="term" value="C:cytoskeleton"/>
    <property type="evidence" value="ECO:0007669"/>
    <property type="project" value="UniProtKB-SubCell"/>
</dbReference>
<evidence type="ECO:0000256" key="1">
    <source>
        <dbReference type="ARBA" id="ARBA00004245"/>
    </source>
</evidence>
<evidence type="ECO:0000256" key="2">
    <source>
        <dbReference type="ARBA" id="ARBA00022490"/>
    </source>
</evidence>
<feature type="compositionally biased region" description="Polar residues" evidence="4">
    <location>
        <begin position="294"/>
        <end position="306"/>
    </location>
</feature>
<keyword evidence="3" id="KW-0206">Cytoskeleton</keyword>
<evidence type="ECO:0000313" key="5">
    <source>
        <dbReference type="EMBL" id="KAG2382805.1"/>
    </source>
</evidence>
<sequence>MDAPSISSFSNSNPQQEIVDVNSPPNHSSPHIKRRTSFKESLLAAVATIKPRKIMEKLSPRSHNNTNYNNTIGNDKASSVTDSSQLQNSKSLKNENIEQEEEIDLTRRSLDPSLLQVDRIRKENSASGKSKIIESHSLKRYTEFTALVRQYLNPHLVLHICDYISFPIGRFLSKTTKTPYKDDYLKLFFGKFNISFFSFACSKEIYLIFKNIIITDNYSVDFRNFDQLFRTVPLKRIESLAVLQFDSSCMSSSFAAALPKLLYHCISLKSLYINTEVVTGNDLPMIFDNKTENSKTPTSNDISPSCHSSPSNHKKRKNSKNHGNCLATVDPKTFETTLSSHLWSTLEELVIGERVNISGIDISNFKRLKQFTWRSLSETPSDGRFSFTPINGHCTLTTLELSKVSLEHTQLRNLFGSFPSLTNLKIEYLHSRLSHRSITYLQKNTTLKRLTLRYCKNADYNSGDVICISVANHPTLQYLDISGLEVCDDALKYLLVTNRNKLSILKAKGRLVSKNDDEPHMAINSQQGIQPVPVITGQGFTEIYRNQTITYLDLTNQPITSQGVEFIAQSSSIQHLVLRNCSLGNETIIPLISSQFPITANILSLDLSRNNLNDRFMFVSNGHLNSSIWQCLEQLSLSGNPMSTNVINGLTHMLSEKCKKSLKRLFVNGLNIRDAGFRSILSTFPNLEHIEAADCRLTNKSLLLLGHCKSLLKCKVNQNDFFWDKPVLQALFIENTMLESVGIVSQNLQTEKEFKRLAKVLKNNRNIQSLTINHCLVPKKQGAMAPSSNDDDSGFYIDSKAEAQFRIDCYHIGKIRFTFDE</sequence>
<evidence type="ECO:0000256" key="4">
    <source>
        <dbReference type="SAM" id="MobiDB-lite"/>
    </source>
</evidence>
<evidence type="ECO:0000256" key="3">
    <source>
        <dbReference type="ARBA" id="ARBA00023212"/>
    </source>
</evidence>
<dbReference type="SUPFAM" id="SSF52047">
    <property type="entry name" value="RNI-like"/>
    <property type="match status" value="1"/>
</dbReference>
<dbReference type="RefSeq" id="XP_044548484.1">
    <property type="nucleotide sequence ID" value="XM_044694448.1"/>
</dbReference>
<dbReference type="GeneID" id="68097227"/>
<dbReference type="Proteomes" id="UP000816034">
    <property type="component" value="Unassembled WGS sequence"/>
</dbReference>
<organism evidence="5 6">
    <name type="scientific">Naegleria lovaniensis</name>
    <name type="common">Amoeba</name>
    <dbReference type="NCBI Taxonomy" id="51637"/>
    <lineage>
        <taxon>Eukaryota</taxon>
        <taxon>Discoba</taxon>
        <taxon>Heterolobosea</taxon>
        <taxon>Tetramitia</taxon>
        <taxon>Eutetramitia</taxon>
        <taxon>Vahlkampfiidae</taxon>
        <taxon>Naegleria</taxon>
    </lineage>
</organism>
<evidence type="ECO:0000313" key="6">
    <source>
        <dbReference type="Proteomes" id="UP000816034"/>
    </source>
</evidence>
<name>A0AA88KKP2_NAELO</name>
<comment type="caution">
    <text evidence="5">The sequence shown here is derived from an EMBL/GenBank/DDBJ whole genome shotgun (WGS) entry which is preliminary data.</text>
</comment>
<proteinExistence type="predicted"/>
<protein>
    <submittedName>
        <fullName evidence="5">Uncharacterized protein</fullName>
    </submittedName>
</protein>
<keyword evidence="2" id="KW-0963">Cytoplasm</keyword>
<accession>A0AA88KKP2</accession>
<dbReference type="EMBL" id="PYSW02000022">
    <property type="protein sequence ID" value="KAG2382805.1"/>
    <property type="molecule type" value="Genomic_DNA"/>
</dbReference>
<feature type="region of interest" description="Disordered" evidence="4">
    <location>
        <begin position="1"/>
        <end position="37"/>
    </location>
</feature>
<feature type="region of interest" description="Disordered" evidence="4">
    <location>
        <begin position="289"/>
        <end position="324"/>
    </location>
</feature>
<comment type="subcellular location">
    <subcellularLocation>
        <location evidence="1">Cytoplasm</location>
        <location evidence="1">Cytoskeleton</location>
    </subcellularLocation>
</comment>
<reference evidence="5 6" key="1">
    <citation type="journal article" date="2018" name="BMC Genomics">
        <title>The genome of Naegleria lovaniensis, the basis for a comparative approach to unravel pathogenicity factors of the human pathogenic amoeba N. fowleri.</title>
        <authorList>
            <person name="Liechti N."/>
            <person name="Schurch N."/>
            <person name="Bruggmann R."/>
            <person name="Wittwer M."/>
        </authorList>
    </citation>
    <scope>NUCLEOTIDE SEQUENCE [LARGE SCALE GENOMIC DNA]</scope>
    <source>
        <strain evidence="5 6">ATCC 30569</strain>
    </source>
</reference>
<feature type="compositionally biased region" description="Low complexity" evidence="4">
    <location>
        <begin position="64"/>
        <end position="74"/>
    </location>
</feature>
<dbReference type="AlphaFoldDB" id="A0AA88KKP2"/>
<gene>
    <name evidence="5" type="ORF">C9374_004772</name>
</gene>
<feature type="compositionally biased region" description="Polar residues" evidence="4">
    <location>
        <begin position="76"/>
        <end position="91"/>
    </location>
</feature>
<dbReference type="Gene3D" id="3.80.10.10">
    <property type="entry name" value="Ribonuclease Inhibitor"/>
    <property type="match status" value="2"/>
</dbReference>
<feature type="compositionally biased region" description="Polar residues" evidence="4">
    <location>
        <begin position="1"/>
        <end position="16"/>
    </location>
</feature>
<dbReference type="InterPro" id="IPR032675">
    <property type="entry name" value="LRR_dom_sf"/>
</dbReference>
<dbReference type="InterPro" id="IPR052410">
    <property type="entry name" value="DRC5"/>
</dbReference>
<keyword evidence="6" id="KW-1185">Reference proteome</keyword>
<dbReference type="PANTHER" id="PTHR24107">
    <property type="entry name" value="YNEIN REGULATORY COMPLEX SUBUNIT 5"/>
    <property type="match status" value="1"/>
</dbReference>
<dbReference type="PANTHER" id="PTHR24107:SF2">
    <property type="entry name" value="NLR FAMILY CARD DOMAIN CONTAINING 3"/>
    <property type="match status" value="1"/>
</dbReference>